<dbReference type="EMBL" id="VSLD01000001">
    <property type="protein sequence ID" value="TYD00147.1"/>
    <property type="molecule type" value="Genomic_DNA"/>
</dbReference>
<name>A0A5D0XV87_9MICC</name>
<keyword evidence="1" id="KW-0472">Membrane</keyword>
<keyword evidence="3" id="KW-1185">Reference proteome</keyword>
<dbReference type="RefSeq" id="WP_148599454.1">
    <property type="nucleotide sequence ID" value="NZ_VSLD01000001.1"/>
</dbReference>
<dbReference type="Proteomes" id="UP000323410">
    <property type="component" value="Unassembled WGS sequence"/>
</dbReference>
<evidence type="ECO:0000256" key="1">
    <source>
        <dbReference type="SAM" id="Phobius"/>
    </source>
</evidence>
<gene>
    <name evidence="2" type="ORF">FQ377_01375</name>
</gene>
<comment type="caution">
    <text evidence="2">The sequence shown here is derived from an EMBL/GenBank/DDBJ whole genome shotgun (WGS) entry which is preliminary data.</text>
</comment>
<protein>
    <submittedName>
        <fullName evidence="2">Uncharacterized protein</fullName>
    </submittedName>
</protein>
<keyword evidence="1" id="KW-1133">Transmembrane helix</keyword>
<feature type="transmembrane region" description="Helical" evidence="1">
    <location>
        <begin position="64"/>
        <end position="87"/>
    </location>
</feature>
<evidence type="ECO:0000313" key="3">
    <source>
        <dbReference type="Proteomes" id="UP000323410"/>
    </source>
</evidence>
<accession>A0A5D0XV87</accession>
<keyword evidence="1" id="KW-0812">Transmembrane</keyword>
<sequence length="88" mass="9391">MSTSSAAGPGAHPWRGPLISVGVLVVAFVLLAATGASALLLTPLLVGAWSILQLRGNRRYWLPLAPCLMAVLFWLYLFVTVLLGFVLD</sequence>
<reference evidence="2 3" key="1">
    <citation type="submission" date="2019-08" db="EMBL/GenBank/DDBJ databases">
        <title>Genone of Arthrobacter echini P9.</title>
        <authorList>
            <person name="Bowman J.P."/>
        </authorList>
    </citation>
    <scope>NUCLEOTIDE SEQUENCE [LARGE SCALE GENOMIC DNA]</scope>
    <source>
        <strain evidence="2 3">P9</strain>
    </source>
</reference>
<evidence type="ECO:0000313" key="2">
    <source>
        <dbReference type="EMBL" id="TYD00147.1"/>
    </source>
</evidence>
<dbReference type="AlphaFoldDB" id="A0A5D0XV87"/>
<feature type="transmembrane region" description="Helical" evidence="1">
    <location>
        <begin position="19"/>
        <end position="52"/>
    </location>
</feature>
<proteinExistence type="predicted"/>
<organism evidence="2 3">
    <name type="scientific">Arthrobacter echini</name>
    <dbReference type="NCBI Taxonomy" id="1529066"/>
    <lineage>
        <taxon>Bacteria</taxon>
        <taxon>Bacillati</taxon>
        <taxon>Actinomycetota</taxon>
        <taxon>Actinomycetes</taxon>
        <taxon>Micrococcales</taxon>
        <taxon>Micrococcaceae</taxon>
        <taxon>Arthrobacter</taxon>
    </lineage>
</organism>